<keyword evidence="3 7" id="KW-0133">Cell shape</keyword>
<dbReference type="EMBL" id="JBHSJD010000017">
    <property type="protein sequence ID" value="MFC5024762.1"/>
    <property type="molecule type" value="Genomic_DNA"/>
</dbReference>
<comment type="pathway">
    <text evidence="1 7">Cell wall biogenesis; peptidoglycan biosynthesis.</text>
</comment>
<accession>A0ABV9XIB3</accession>
<organism evidence="10 11">
    <name type="scientific">Streptomyces coeruleoprunus</name>
    <dbReference type="NCBI Taxonomy" id="285563"/>
    <lineage>
        <taxon>Bacteria</taxon>
        <taxon>Bacillati</taxon>
        <taxon>Actinomycetota</taxon>
        <taxon>Actinomycetes</taxon>
        <taxon>Kitasatosporales</taxon>
        <taxon>Streptomycetaceae</taxon>
        <taxon>Streptomyces</taxon>
    </lineage>
</organism>
<evidence type="ECO:0000313" key="10">
    <source>
        <dbReference type="EMBL" id="MFC5024762.1"/>
    </source>
</evidence>
<dbReference type="Gene3D" id="2.40.440.10">
    <property type="entry name" value="L,D-transpeptidase catalytic domain-like"/>
    <property type="match status" value="1"/>
</dbReference>
<dbReference type="PANTHER" id="PTHR30582">
    <property type="entry name" value="L,D-TRANSPEPTIDASE"/>
    <property type="match status" value="1"/>
</dbReference>
<dbReference type="Pfam" id="PF03734">
    <property type="entry name" value="YkuD"/>
    <property type="match status" value="1"/>
</dbReference>
<dbReference type="InterPro" id="IPR050979">
    <property type="entry name" value="LD-transpeptidase"/>
</dbReference>
<evidence type="ECO:0000256" key="5">
    <source>
        <dbReference type="ARBA" id="ARBA00023315"/>
    </source>
</evidence>
<dbReference type="PROSITE" id="PS52029">
    <property type="entry name" value="LD_TPASE"/>
    <property type="match status" value="1"/>
</dbReference>
<feature type="chain" id="PRO_5045535124" evidence="8">
    <location>
        <begin position="21"/>
        <end position="413"/>
    </location>
</feature>
<evidence type="ECO:0000256" key="4">
    <source>
        <dbReference type="ARBA" id="ARBA00022984"/>
    </source>
</evidence>
<keyword evidence="4 7" id="KW-0573">Peptidoglycan synthesis</keyword>
<evidence type="ECO:0000259" key="9">
    <source>
        <dbReference type="PROSITE" id="PS52029"/>
    </source>
</evidence>
<reference evidence="11" key="1">
    <citation type="journal article" date="2019" name="Int. J. Syst. Evol. Microbiol.">
        <title>The Global Catalogue of Microorganisms (GCM) 10K type strain sequencing project: providing services to taxonomists for standard genome sequencing and annotation.</title>
        <authorList>
            <consortium name="The Broad Institute Genomics Platform"/>
            <consortium name="The Broad Institute Genome Sequencing Center for Infectious Disease"/>
            <person name="Wu L."/>
            <person name="Ma J."/>
        </authorList>
    </citation>
    <scope>NUCLEOTIDE SEQUENCE [LARGE SCALE GENOMIC DNA]</scope>
    <source>
        <strain evidence="11">CGMCC 4.1648</strain>
    </source>
</reference>
<comment type="caution">
    <text evidence="10">The sequence shown here is derived from an EMBL/GenBank/DDBJ whole genome shotgun (WGS) entry which is preliminary data.</text>
</comment>
<protein>
    <submittedName>
        <fullName evidence="10">Ig-like domain-containing protein</fullName>
    </submittedName>
</protein>
<dbReference type="CDD" id="cd13432">
    <property type="entry name" value="LDT_IgD_like_2"/>
    <property type="match status" value="1"/>
</dbReference>
<dbReference type="SUPFAM" id="SSF141523">
    <property type="entry name" value="L,D-transpeptidase catalytic domain-like"/>
    <property type="match status" value="1"/>
</dbReference>
<evidence type="ECO:0000256" key="3">
    <source>
        <dbReference type="ARBA" id="ARBA00022960"/>
    </source>
</evidence>
<feature type="active site" description="Nucleophile" evidence="7">
    <location>
        <position position="359"/>
    </location>
</feature>
<dbReference type="CDD" id="cd16913">
    <property type="entry name" value="YkuD_like"/>
    <property type="match status" value="1"/>
</dbReference>
<feature type="active site" description="Proton donor/acceptor" evidence="7">
    <location>
        <position position="339"/>
    </location>
</feature>
<feature type="domain" description="L,D-TPase catalytic" evidence="9">
    <location>
        <begin position="260"/>
        <end position="383"/>
    </location>
</feature>
<dbReference type="Pfam" id="PF17964">
    <property type="entry name" value="Big_10"/>
    <property type="match status" value="1"/>
</dbReference>
<dbReference type="Gene3D" id="2.60.40.3780">
    <property type="match status" value="1"/>
</dbReference>
<evidence type="ECO:0000256" key="1">
    <source>
        <dbReference type="ARBA" id="ARBA00004752"/>
    </source>
</evidence>
<evidence type="ECO:0000313" key="11">
    <source>
        <dbReference type="Proteomes" id="UP001595829"/>
    </source>
</evidence>
<sequence>MRHSLIPRRTVRLAVASSLALGVMFLTGCQSPPAPSGRSAPAAAAEDAEPARVTVSLGNADGAAGTTGGLLASDAPVRVRATGGTLTEVTVTPDGGKDAVAVTGTWENDKRGWRSTRTMTPGATYRLRATAKNAAGLPTTREATFRVIPADRVNGVTVTPARDTVVGAGQPVSLAFDHPVKNKAAVERQLTVTAIPKAEGSWGWTKDPLTGVESVHWRPRTPWAKGTKVTLTARLSGVDTGDSRLLRRDVSTTFTTGTVRISKVDLKKHTMTVHEDGRPIRTLPISGGSPEYPTWNGTMVVLGKERLVRMTSASVNIADFYDKNVPWAVHLTTSGTYAHAAPWNEGKGVFGRSNTSHGCVGMSEADGKWFYDRAVRGDMVEVTGSTRRTVPTGNGFGGWNLSYDEWRELGALR</sequence>
<dbReference type="InterPro" id="IPR041280">
    <property type="entry name" value="Big_10"/>
</dbReference>
<dbReference type="InterPro" id="IPR038063">
    <property type="entry name" value="Transpep_catalytic_dom"/>
</dbReference>
<evidence type="ECO:0000256" key="2">
    <source>
        <dbReference type="ARBA" id="ARBA00022679"/>
    </source>
</evidence>
<dbReference type="InterPro" id="IPR005490">
    <property type="entry name" value="LD_TPept_cat_dom"/>
</dbReference>
<keyword evidence="6 7" id="KW-0961">Cell wall biogenesis/degradation</keyword>
<dbReference type="PROSITE" id="PS51257">
    <property type="entry name" value="PROKAR_LIPOPROTEIN"/>
    <property type="match status" value="1"/>
</dbReference>
<evidence type="ECO:0000256" key="8">
    <source>
        <dbReference type="SAM" id="SignalP"/>
    </source>
</evidence>
<dbReference type="Proteomes" id="UP001595829">
    <property type="component" value="Unassembled WGS sequence"/>
</dbReference>
<keyword evidence="8" id="KW-0732">Signal</keyword>
<keyword evidence="2" id="KW-0808">Transferase</keyword>
<feature type="signal peptide" evidence="8">
    <location>
        <begin position="1"/>
        <end position="20"/>
    </location>
</feature>
<proteinExistence type="predicted"/>
<dbReference type="Gene3D" id="2.60.40.3710">
    <property type="match status" value="1"/>
</dbReference>
<gene>
    <name evidence="10" type="ORF">ACFPM3_21795</name>
</gene>
<dbReference type="PANTHER" id="PTHR30582:SF2">
    <property type="entry name" value="L,D-TRANSPEPTIDASE YCIB-RELATED"/>
    <property type="match status" value="1"/>
</dbReference>
<keyword evidence="11" id="KW-1185">Reference proteome</keyword>
<dbReference type="RefSeq" id="WP_345691263.1">
    <property type="nucleotide sequence ID" value="NZ_BAABIT010000001.1"/>
</dbReference>
<evidence type="ECO:0000256" key="6">
    <source>
        <dbReference type="ARBA" id="ARBA00023316"/>
    </source>
</evidence>
<evidence type="ECO:0000256" key="7">
    <source>
        <dbReference type="PROSITE-ProRule" id="PRU01373"/>
    </source>
</evidence>
<keyword evidence="5" id="KW-0012">Acyltransferase</keyword>
<name>A0ABV9XIB3_9ACTN</name>